<evidence type="ECO:0000259" key="8">
    <source>
        <dbReference type="Pfam" id="PF09384"/>
    </source>
</evidence>
<dbReference type="PROSITE" id="PS00678">
    <property type="entry name" value="WD_REPEATS_1"/>
    <property type="match status" value="2"/>
</dbReference>
<protein>
    <recommendedName>
        <fullName evidence="8">U3 small nucleolar RNA-associated protein 15 C-terminal domain-containing protein</fullName>
    </recommendedName>
</protein>
<dbReference type="PROSITE" id="PS50294">
    <property type="entry name" value="WD_REPEATS_REGION"/>
    <property type="match status" value="1"/>
</dbReference>
<dbReference type="PROSITE" id="PS50082">
    <property type="entry name" value="WD_REPEATS_2"/>
    <property type="match status" value="2"/>
</dbReference>
<keyword evidence="2" id="KW-0698">rRNA processing</keyword>
<feature type="domain" description="U3 small nucleolar RNA-associated protein 15 C-terminal" evidence="8">
    <location>
        <begin position="598"/>
        <end position="737"/>
    </location>
</feature>
<evidence type="ECO:0000313" key="10">
    <source>
        <dbReference type="Proteomes" id="UP001530293"/>
    </source>
</evidence>
<dbReference type="Proteomes" id="UP001530293">
    <property type="component" value="Unassembled WGS sequence"/>
</dbReference>
<dbReference type="SMART" id="SM00320">
    <property type="entry name" value="WD40"/>
    <property type="match status" value="6"/>
</dbReference>
<dbReference type="AlphaFoldDB" id="A0ABD3MMS7"/>
<accession>A0ABD3MMS7</accession>
<comment type="subcellular location">
    <subcellularLocation>
        <location evidence="1">Nucleus</location>
        <location evidence="1">Nucleolus</location>
    </subcellularLocation>
</comment>
<feature type="compositionally biased region" description="Polar residues" evidence="7">
    <location>
        <begin position="1"/>
        <end position="39"/>
    </location>
</feature>
<dbReference type="InterPro" id="IPR018983">
    <property type="entry name" value="U3_snoRNA-assocProt_15_C"/>
</dbReference>
<evidence type="ECO:0000256" key="3">
    <source>
        <dbReference type="ARBA" id="ARBA00022574"/>
    </source>
</evidence>
<dbReference type="GO" id="GO:0005730">
    <property type="term" value="C:nucleolus"/>
    <property type="evidence" value="ECO:0007669"/>
    <property type="project" value="UniProtKB-SubCell"/>
</dbReference>
<evidence type="ECO:0000256" key="1">
    <source>
        <dbReference type="ARBA" id="ARBA00004604"/>
    </source>
</evidence>
<dbReference type="GO" id="GO:0006364">
    <property type="term" value="P:rRNA processing"/>
    <property type="evidence" value="ECO:0007669"/>
    <property type="project" value="UniProtKB-KW"/>
</dbReference>
<keyword evidence="3 6" id="KW-0853">WD repeat</keyword>
<sequence>MASFQSSTSLRQQVPTSTQNVLSTTSPILNATSTNNASSGRKDAIESHPQLGKWYMRNYGIGPKKDVKYLTRNAAVENRCTSIKFRAGMGSSSSSSGSGGGGSNVVCELNFGSTTATSSALVVASGPRVELYRNNLTRALRAEGSTQKRRQMNFYDDDDDFDDEFDGGDDVLFGGRGGRKSNTVSADGYDSIDPDRNISTGGLLSACAAFRSDSKLIAIGSEGGVVRICDANSRATLRTFHSSNKEGGGGGGGGDRKTIRSVAWLRDGKRVVAAGDDGLVRIWNVGGATSGGNGNGAEMTLRGHGDKVTSIKVVSFRADDLRSRSKEKKKGATNDATTVASASSLITHTAPSDDAFDSPIWSSYVVSASYDHTLRVWDIESNSEARGQDRCISIMNHGDPIQALLVLPPANNRSYNYGGGGGGSGESNRKSSKLDNLPLVVSAGGTTLKIWNILNGSCIGTYPTKHAKTITALCLLDVPYDSSEEVEEDGNGTRRKRHIITAGLDGLLRVHSASNEDLISGSLPYLHGMQITEPISALAVSSDMNRIAIGTTTGIVMVYQRRRVLLATAAAASSTMAAKEPRHGTYSYFTRGANEKSNDPDDYMLMHQKKQKLAEYDLLLRKFRYGDALDAVLAKRQPQAVIAVIEELGKRCGLTIALSNRDEESLDAILSFTTRFIDNPQYTSHLIGVAHILCDIYGSLLGQSAVVDELFAKLRAKVAMECAVQKMLLRLVGQIDYVMNTAEILAAEDEMQMQQQKHS</sequence>
<evidence type="ECO:0000313" key="9">
    <source>
        <dbReference type="EMBL" id="KAL3765346.1"/>
    </source>
</evidence>
<evidence type="ECO:0000256" key="7">
    <source>
        <dbReference type="SAM" id="MobiDB-lite"/>
    </source>
</evidence>
<feature type="repeat" description="WD" evidence="6">
    <location>
        <begin position="252"/>
        <end position="285"/>
    </location>
</feature>
<dbReference type="InterPro" id="IPR019775">
    <property type="entry name" value="WD40_repeat_CS"/>
</dbReference>
<feature type="repeat" description="WD" evidence="6">
    <location>
        <begin position="362"/>
        <end position="387"/>
    </location>
</feature>
<proteinExistence type="predicted"/>
<name>A0ABD3MMS7_9STRA</name>
<dbReference type="InterPro" id="IPR015943">
    <property type="entry name" value="WD40/YVTN_repeat-like_dom_sf"/>
</dbReference>
<dbReference type="EMBL" id="JALLBG020000096">
    <property type="protein sequence ID" value="KAL3765346.1"/>
    <property type="molecule type" value="Genomic_DNA"/>
</dbReference>
<dbReference type="SUPFAM" id="SSF50978">
    <property type="entry name" value="WD40 repeat-like"/>
    <property type="match status" value="1"/>
</dbReference>
<dbReference type="InterPro" id="IPR036322">
    <property type="entry name" value="WD40_repeat_dom_sf"/>
</dbReference>
<evidence type="ECO:0000256" key="2">
    <source>
        <dbReference type="ARBA" id="ARBA00022552"/>
    </source>
</evidence>
<feature type="region of interest" description="Disordered" evidence="7">
    <location>
        <begin position="1"/>
        <end position="44"/>
    </location>
</feature>
<evidence type="ECO:0000256" key="4">
    <source>
        <dbReference type="ARBA" id="ARBA00022737"/>
    </source>
</evidence>
<comment type="caution">
    <text evidence="9">The sequence shown here is derived from an EMBL/GenBank/DDBJ whole genome shotgun (WGS) entry which is preliminary data.</text>
</comment>
<evidence type="ECO:0000256" key="5">
    <source>
        <dbReference type="ARBA" id="ARBA00023242"/>
    </source>
</evidence>
<keyword evidence="10" id="KW-1185">Reference proteome</keyword>
<keyword evidence="5" id="KW-0539">Nucleus</keyword>
<dbReference type="Pfam" id="PF00400">
    <property type="entry name" value="WD40"/>
    <property type="match status" value="2"/>
</dbReference>
<organism evidence="9 10">
    <name type="scientific">Discostella pseudostelligera</name>
    <dbReference type="NCBI Taxonomy" id="259834"/>
    <lineage>
        <taxon>Eukaryota</taxon>
        <taxon>Sar</taxon>
        <taxon>Stramenopiles</taxon>
        <taxon>Ochrophyta</taxon>
        <taxon>Bacillariophyta</taxon>
        <taxon>Coscinodiscophyceae</taxon>
        <taxon>Thalassiosirophycidae</taxon>
        <taxon>Stephanodiscales</taxon>
        <taxon>Stephanodiscaceae</taxon>
        <taxon>Discostella</taxon>
    </lineage>
</organism>
<dbReference type="InterPro" id="IPR001680">
    <property type="entry name" value="WD40_rpt"/>
</dbReference>
<reference evidence="9 10" key="1">
    <citation type="submission" date="2024-10" db="EMBL/GenBank/DDBJ databases">
        <title>Updated reference genomes for cyclostephanoid diatoms.</title>
        <authorList>
            <person name="Roberts W.R."/>
            <person name="Alverson A.J."/>
        </authorList>
    </citation>
    <scope>NUCLEOTIDE SEQUENCE [LARGE SCALE GENOMIC DNA]</scope>
    <source>
        <strain evidence="9 10">AJA232-27</strain>
    </source>
</reference>
<gene>
    <name evidence="9" type="ORF">ACHAWU_002264</name>
</gene>
<dbReference type="PANTHER" id="PTHR19924:SF26">
    <property type="entry name" value="U3 SMALL NUCLEOLAR RNA-ASSOCIATED PROTEIN 15 HOMOLOG"/>
    <property type="match status" value="1"/>
</dbReference>
<dbReference type="Gene3D" id="2.130.10.10">
    <property type="entry name" value="YVTN repeat-like/Quinoprotein amine dehydrogenase"/>
    <property type="match status" value="2"/>
</dbReference>
<evidence type="ECO:0000256" key="6">
    <source>
        <dbReference type="PROSITE-ProRule" id="PRU00221"/>
    </source>
</evidence>
<keyword evidence="4" id="KW-0677">Repeat</keyword>
<dbReference type="PANTHER" id="PTHR19924">
    <property type="entry name" value="UTP15 U3 SMALL NUCLEOLAR RNA-ASSOCIATED PROTEIN 15 FAMILY MEMBER"/>
    <property type="match status" value="1"/>
</dbReference>
<dbReference type="Pfam" id="PF09384">
    <property type="entry name" value="UTP15_C"/>
    <property type="match status" value="1"/>
</dbReference>